<keyword evidence="5" id="KW-0677">Repeat</keyword>
<dbReference type="SUPFAM" id="SSF52540">
    <property type="entry name" value="P-loop containing nucleoside triphosphate hydrolases"/>
    <property type="match status" value="2"/>
</dbReference>
<dbReference type="HOGENOM" id="CLU_012904_1_0_9"/>
<reference evidence="12 13" key="1">
    <citation type="submission" date="2009-01" db="EMBL/GenBank/DDBJ databases">
        <authorList>
            <person name="Fulton L."/>
            <person name="Clifton S."/>
            <person name="Fulton B."/>
            <person name="Xu J."/>
            <person name="Minx P."/>
            <person name="Pepin K.H."/>
            <person name="Johnson M."/>
            <person name="Bhonagiri V."/>
            <person name="Nash W.E."/>
            <person name="Mardis E.R."/>
            <person name="Wilson R.K."/>
        </authorList>
    </citation>
    <scope>NUCLEOTIDE SEQUENCE [LARGE SCALE GENOMIC DNA]</scope>
    <source>
        <strain evidence="13">DSM 10507 / JCM 14656 / S5a33</strain>
    </source>
</reference>
<dbReference type="Pfam" id="PF02653">
    <property type="entry name" value="BPD_transp_2"/>
    <property type="match status" value="1"/>
</dbReference>
<feature type="transmembrane region" description="Helical" evidence="10">
    <location>
        <begin position="584"/>
        <end position="603"/>
    </location>
</feature>
<dbReference type="GO" id="GO:0016887">
    <property type="term" value="F:ATP hydrolysis activity"/>
    <property type="evidence" value="ECO:0007669"/>
    <property type="project" value="InterPro"/>
</dbReference>
<dbReference type="PANTHER" id="PTHR43790">
    <property type="entry name" value="CARBOHYDRATE TRANSPORT ATP-BINDING PROTEIN MG119-RELATED"/>
    <property type="match status" value="1"/>
</dbReference>
<evidence type="ECO:0000256" key="4">
    <source>
        <dbReference type="ARBA" id="ARBA00022692"/>
    </source>
</evidence>
<feature type="transmembrane region" description="Helical" evidence="10">
    <location>
        <begin position="505"/>
        <end position="529"/>
    </location>
</feature>
<comment type="caution">
    <text evidence="12">The sequence shown here is derived from an EMBL/GenBank/DDBJ whole genome shotgun (WGS) entry which is preliminary data.</text>
</comment>
<evidence type="ECO:0000256" key="2">
    <source>
        <dbReference type="ARBA" id="ARBA00022448"/>
    </source>
</evidence>
<keyword evidence="6" id="KW-0547">Nucleotide-binding</keyword>
<evidence type="ECO:0000256" key="8">
    <source>
        <dbReference type="ARBA" id="ARBA00022989"/>
    </source>
</evidence>
<dbReference type="CDD" id="cd06579">
    <property type="entry name" value="TM_PBP1_transp_AraH_like"/>
    <property type="match status" value="1"/>
</dbReference>
<feature type="transmembrane region" description="Helical" evidence="10">
    <location>
        <begin position="610"/>
        <end position="629"/>
    </location>
</feature>
<comment type="subcellular location">
    <subcellularLocation>
        <location evidence="1">Cell membrane</location>
        <topology evidence="1">Multi-pass membrane protein</topology>
    </subcellularLocation>
</comment>
<evidence type="ECO:0000256" key="10">
    <source>
        <dbReference type="SAM" id="Phobius"/>
    </source>
</evidence>
<reference evidence="12 13" key="2">
    <citation type="submission" date="2009-02" db="EMBL/GenBank/DDBJ databases">
        <title>Draft genome sequence of Blautia hydrogenotrophica DSM 10507 (Ruminococcus hydrogenotrophicus DSM 10507).</title>
        <authorList>
            <person name="Sudarsanam P."/>
            <person name="Ley R."/>
            <person name="Guruge J."/>
            <person name="Turnbaugh P.J."/>
            <person name="Mahowald M."/>
            <person name="Liep D."/>
            <person name="Gordon J."/>
        </authorList>
    </citation>
    <scope>NUCLEOTIDE SEQUENCE [LARGE SCALE GENOMIC DNA]</scope>
    <source>
        <strain evidence="13">DSM 10507 / JCM 14656 / S5a33</strain>
    </source>
</reference>
<dbReference type="InterPro" id="IPR001851">
    <property type="entry name" value="ABC_transp_permease"/>
</dbReference>
<name>C0CMP3_BLAHS</name>
<dbReference type="InterPro" id="IPR003593">
    <property type="entry name" value="AAA+_ATPase"/>
</dbReference>
<keyword evidence="4 10" id="KW-0812">Transmembrane</keyword>
<dbReference type="GO" id="GO:0005886">
    <property type="term" value="C:plasma membrane"/>
    <property type="evidence" value="ECO:0007669"/>
    <property type="project" value="UniProtKB-SubCell"/>
</dbReference>
<dbReference type="eggNOG" id="COG1129">
    <property type="taxonomic scope" value="Bacteria"/>
</dbReference>
<dbReference type="Gene3D" id="3.40.50.300">
    <property type="entry name" value="P-loop containing nucleotide triphosphate hydrolases"/>
    <property type="match status" value="2"/>
</dbReference>
<feature type="transmembrane region" description="Helical" evidence="10">
    <location>
        <begin position="535"/>
        <end position="554"/>
    </location>
</feature>
<dbReference type="eggNOG" id="COG1172">
    <property type="taxonomic scope" value="Bacteria"/>
</dbReference>
<evidence type="ECO:0000256" key="6">
    <source>
        <dbReference type="ARBA" id="ARBA00022741"/>
    </source>
</evidence>
<dbReference type="InterPro" id="IPR017871">
    <property type="entry name" value="ABC_transporter-like_CS"/>
</dbReference>
<accession>C0CMP3</accession>
<dbReference type="GeneID" id="86820924"/>
<protein>
    <recommendedName>
        <fullName evidence="11">ABC transporter domain-containing protein</fullName>
    </recommendedName>
</protein>
<gene>
    <name evidence="12" type="ORF">RUMHYD_02128</name>
</gene>
<sequence>MRDIFLEAKDLLKVYGPTVAVNHLSIHVYKGEVLALVGGNGAGKSTLTKILSGVISSDQGSIQIEGEEINLNKYTPAVARTKGIRVVHQELSLCRNLTVYENFYIEQFQRFDKGNVKWRNQAKEMAQAALDNVFPGHGIDVNAGLATLSIAQQQMVEIARATSDPDVKMMVLDEPTSSLPAEQTSQLQDYIKKSAKEQGIAYIYISHRLKEIMFLADYVYIMQNGTQKYQCQISETDEEDIVQRMGDGAIEKKAERFTAPETNANVGVRLTNYSSKNLKNISKEMFGGEIIALTGLEGNGQLELLQEIFFQAGRKKEGIEIKGKVAYVAGDRKKEGIFPLWSITDNTVISKVADSGLFRPISMGNVDETVKHWNSRLKTKCASSEDLITSLSGGNQQKVLIARALALDADIILLDDPTRGVDIGTKLELYEVFRETAKSGKLVIWRTSDDAELEYCTRLLVMNAGTVAGEFSSEEFEHSSMLKLAFRSNAKEEKLETKKAKKPRLYLFSLIAMIVLYFVCGMMSNSIFTKFGVELLAVGFAPFIFAALSQTFIIGLGHIDLGVGAFMGLVNVICATILDQNTGLGILCLVGLIAAYSCMGLVIHLRGVPPIIVTLGMSFVWTGIAYVLQDVPGGHVPDWMVSLFNFNNPVLQGVLLWLIVFIALALLIYRSRYGTVLRGFGNNESAMRNSGWSKAKAYWLTYLIAGIFAAMGGIAQSSITAASDVNASSTYTMLTVAAVIIGGGYFSGGVVTHIGTVFGGISLTMISVLLGLLKVSTDYTATIQGLVLILILSMRLIRKEKLQ</sequence>
<organism evidence="12 13">
    <name type="scientific">Blautia hydrogenotrophica (strain DSM 10507 / JCM 14656 / S5a33)</name>
    <name type="common">Ruminococcus hydrogenotrophicus</name>
    <dbReference type="NCBI Taxonomy" id="476272"/>
    <lineage>
        <taxon>Bacteria</taxon>
        <taxon>Bacillati</taxon>
        <taxon>Bacillota</taxon>
        <taxon>Clostridia</taxon>
        <taxon>Lachnospirales</taxon>
        <taxon>Lachnospiraceae</taxon>
        <taxon>Blautia</taxon>
    </lineage>
</organism>
<feature type="domain" description="ABC transporter" evidence="11">
    <location>
        <begin position="261"/>
        <end position="489"/>
    </location>
</feature>
<dbReference type="CDD" id="cd03216">
    <property type="entry name" value="ABC_Carb_Monos_I"/>
    <property type="match status" value="1"/>
</dbReference>
<dbReference type="PROSITE" id="PS50893">
    <property type="entry name" value="ABC_TRANSPORTER_2"/>
    <property type="match status" value="2"/>
</dbReference>
<feature type="transmembrane region" description="Helical" evidence="10">
    <location>
        <begin position="779"/>
        <end position="797"/>
    </location>
</feature>
<feature type="transmembrane region" description="Helical" evidence="10">
    <location>
        <begin position="697"/>
        <end position="716"/>
    </location>
</feature>
<evidence type="ECO:0000313" key="12">
    <source>
        <dbReference type="EMBL" id="EEG48967.1"/>
    </source>
</evidence>
<dbReference type="EMBL" id="ACBZ01000112">
    <property type="protein sequence ID" value="EEG48967.1"/>
    <property type="molecule type" value="Genomic_DNA"/>
</dbReference>
<dbReference type="GO" id="GO:0022857">
    <property type="term" value="F:transmembrane transporter activity"/>
    <property type="evidence" value="ECO:0007669"/>
    <property type="project" value="InterPro"/>
</dbReference>
<evidence type="ECO:0000313" key="13">
    <source>
        <dbReference type="Proteomes" id="UP000003100"/>
    </source>
</evidence>
<feature type="transmembrane region" description="Helical" evidence="10">
    <location>
        <begin position="728"/>
        <end position="747"/>
    </location>
</feature>
<keyword evidence="13" id="KW-1185">Reference proteome</keyword>
<dbReference type="PANTHER" id="PTHR43790:SF9">
    <property type="entry name" value="GALACTOFURANOSE TRANSPORTER ATP-BINDING PROTEIN YTFR"/>
    <property type="match status" value="1"/>
</dbReference>
<dbReference type="AlphaFoldDB" id="C0CMP3"/>
<evidence type="ECO:0000256" key="9">
    <source>
        <dbReference type="ARBA" id="ARBA00023136"/>
    </source>
</evidence>
<evidence type="ECO:0000256" key="3">
    <source>
        <dbReference type="ARBA" id="ARBA00022475"/>
    </source>
</evidence>
<dbReference type="InterPro" id="IPR027417">
    <property type="entry name" value="P-loop_NTPase"/>
</dbReference>
<feature type="domain" description="ABC transporter" evidence="11">
    <location>
        <begin position="6"/>
        <end position="249"/>
    </location>
</feature>
<keyword evidence="9 10" id="KW-0472">Membrane</keyword>
<dbReference type="PATRIC" id="fig|476272.21.peg.1559"/>
<feature type="transmembrane region" description="Helical" evidence="10">
    <location>
        <begin position="754"/>
        <end position="773"/>
    </location>
</feature>
<keyword evidence="2" id="KW-0813">Transport</keyword>
<keyword evidence="3" id="KW-1003">Cell membrane</keyword>
<proteinExistence type="predicted"/>
<dbReference type="GO" id="GO:0005524">
    <property type="term" value="F:ATP binding"/>
    <property type="evidence" value="ECO:0007669"/>
    <property type="project" value="UniProtKB-KW"/>
</dbReference>
<dbReference type="InterPro" id="IPR003439">
    <property type="entry name" value="ABC_transporter-like_ATP-bd"/>
</dbReference>
<keyword evidence="8 10" id="KW-1133">Transmembrane helix</keyword>
<feature type="transmembrane region" description="Helical" evidence="10">
    <location>
        <begin position="649"/>
        <end position="669"/>
    </location>
</feature>
<evidence type="ECO:0000259" key="11">
    <source>
        <dbReference type="PROSITE" id="PS50893"/>
    </source>
</evidence>
<keyword evidence="7" id="KW-0067">ATP-binding</keyword>
<dbReference type="Proteomes" id="UP000003100">
    <property type="component" value="Unassembled WGS sequence"/>
</dbReference>
<dbReference type="RefSeq" id="WP_005949219.1">
    <property type="nucleotide sequence ID" value="NZ_CP136423.1"/>
</dbReference>
<evidence type="ECO:0000256" key="5">
    <source>
        <dbReference type="ARBA" id="ARBA00022737"/>
    </source>
</evidence>
<evidence type="ECO:0000256" key="7">
    <source>
        <dbReference type="ARBA" id="ARBA00022840"/>
    </source>
</evidence>
<dbReference type="InterPro" id="IPR050107">
    <property type="entry name" value="ABC_carbohydrate_import_ATPase"/>
</dbReference>
<dbReference type="Pfam" id="PF00005">
    <property type="entry name" value="ABC_tran"/>
    <property type="match status" value="2"/>
</dbReference>
<dbReference type="SMART" id="SM00382">
    <property type="entry name" value="AAA"/>
    <property type="match status" value="2"/>
</dbReference>
<dbReference type="PROSITE" id="PS00211">
    <property type="entry name" value="ABC_TRANSPORTER_1"/>
    <property type="match status" value="1"/>
</dbReference>
<evidence type="ECO:0000256" key="1">
    <source>
        <dbReference type="ARBA" id="ARBA00004651"/>
    </source>
</evidence>